<dbReference type="Gene3D" id="1.20.120.1760">
    <property type="match status" value="1"/>
</dbReference>
<dbReference type="PANTHER" id="PTHR15362:SF4">
    <property type="entry name" value="CDP-DIACYLGLYCEROL--INOSITOL 3-PHOSPHATIDYLTRANSFERASE"/>
    <property type="match status" value="1"/>
</dbReference>
<dbReference type="GO" id="GO:0016020">
    <property type="term" value="C:membrane"/>
    <property type="evidence" value="ECO:0007669"/>
    <property type="project" value="UniProtKB-SubCell"/>
</dbReference>
<comment type="subcellular location">
    <subcellularLocation>
        <location evidence="1">Membrane</location>
        <topology evidence="1">Multi-pass membrane protein</topology>
    </subcellularLocation>
</comment>
<dbReference type="FunFam" id="1.20.120.1760:FF:000011">
    <property type="entry name" value="Cdp-diacylglycerol-inositol 3-phosphatidyltransferase pis"/>
    <property type="match status" value="1"/>
</dbReference>
<keyword evidence="5" id="KW-0443">Lipid metabolism</keyword>
<dbReference type="InterPro" id="IPR000462">
    <property type="entry name" value="CDP-OH_P_trans"/>
</dbReference>
<name>A0A0G2J5S1_9EURO</name>
<dbReference type="Proteomes" id="UP000034164">
    <property type="component" value="Unassembled WGS sequence"/>
</dbReference>
<dbReference type="PANTHER" id="PTHR15362">
    <property type="entry name" value="PHOSPHATIDYLINOSITOL SYNTHASE"/>
    <property type="match status" value="1"/>
</dbReference>
<dbReference type="Pfam" id="PF01066">
    <property type="entry name" value="CDP-OH_P_transf"/>
    <property type="match status" value="1"/>
</dbReference>
<feature type="transmembrane region" description="Helical" evidence="10">
    <location>
        <begin position="202"/>
        <end position="222"/>
    </location>
</feature>
<feature type="transmembrane region" description="Helical" evidence="10">
    <location>
        <begin position="282"/>
        <end position="301"/>
    </location>
</feature>
<accession>A0A0G2J5S1</accession>
<evidence type="ECO:0000256" key="1">
    <source>
        <dbReference type="ARBA" id="ARBA00004141"/>
    </source>
</evidence>
<evidence type="ECO:0000313" key="11">
    <source>
        <dbReference type="EMBL" id="KKZ66994.1"/>
    </source>
</evidence>
<dbReference type="OrthoDB" id="10251079at2759"/>
<evidence type="ECO:0000256" key="3">
    <source>
        <dbReference type="ARBA" id="ARBA00022692"/>
    </source>
</evidence>
<dbReference type="InterPro" id="IPR043130">
    <property type="entry name" value="CDP-OH_PTrfase_TM_dom"/>
</dbReference>
<keyword evidence="2 8" id="KW-0808">Transferase</keyword>
<keyword evidence="6 10" id="KW-0472">Membrane</keyword>
<dbReference type="GO" id="GO:0005794">
    <property type="term" value="C:Golgi apparatus"/>
    <property type="evidence" value="ECO:0007669"/>
    <property type="project" value="TreeGrafter"/>
</dbReference>
<keyword evidence="4 10" id="KW-1133">Transmembrane helix</keyword>
<evidence type="ECO:0000256" key="6">
    <source>
        <dbReference type="ARBA" id="ARBA00023136"/>
    </source>
</evidence>
<dbReference type="EMBL" id="LCZI01000352">
    <property type="protein sequence ID" value="KKZ66994.1"/>
    <property type="molecule type" value="Genomic_DNA"/>
</dbReference>
<dbReference type="PROSITE" id="PS00379">
    <property type="entry name" value="CDP_ALCOHOL_P_TRANSF"/>
    <property type="match status" value="1"/>
</dbReference>
<evidence type="ECO:0000313" key="12">
    <source>
        <dbReference type="Proteomes" id="UP000034164"/>
    </source>
</evidence>
<keyword evidence="3 10" id="KW-0812">Transmembrane</keyword>
<evidence type="ECO:0000256" key="7">
    <source>
        <dbReference type="ARBA" id="ARBA00023264"/>
    </source>
</evidence>
<evidence type="ECO:0000256" key="5">
    <source>
        <dbReference type="ARBA" id="ARBA00023098"/>
    </source>
</evidence>
<dbReference type="InterPro" id="IPR048254">
    <property type="entry name" value="CDP_ALCOHOL_P_TRANSF_CS"/>
</dbReference>
<gene>
    <name evidence="11" type="ORF">EMCG_07315</name>
</gene>
<dbReference type="AlphaFoldDB" id="A0A0G2J5S1"/>
<evidence type="ECO:0000256" key="8">
    <source>
        <dbReference type="RuleBase" id="RU003750"/>
    </source>
</evidence>
<dbReference type="VEuPathDB" id="FungiDB:EMCG_07315"/>
<feature type="region of interest" description="Disordered" evidence="9">
    <location>
        <begin position="1"/>
        <end position="57"/>
    </location>
</feature>
<reference evidence="12" key="1">
    <citation type="journal article" date="2015" name="PLoS Genet.">
        <title>The dynamic genome and transcriptome of the human fungal pathogen Blastomyces and close relative Emmonsia.</title>
        <authorList>
            <person name="Munoz J.F."/>
            <person name="Gauthier G.M."/>
            <person name="Desjardins C.A."/>
            <person name="Gallo J.E."/>
            <person name="Holder J."/>
            <person name="Sullivan T.D."/>
            <person name="Marty A.J."/>
            <person name="Carmen J.C."/>
            <person name="Chen Z."/>
            <person name="Ding L."/>
            <person name="Gujja S."/>
            <person name="Magrini V."/>
            <person name="Misas E."/>
            <person name="Mitreva M."/>
            <person name="Priest M."/>
            <person name="Saif S."/>
            <person name="Whiston E.A."/>
            <person name="Young S."/>
            <person name="Zeng Q."/>
            <person name="Goldman W.E."/>
            <person name="Mardis E.R."/>
            <person name="Taylor J.W."/>
            <person name="McEwen J.G."/>
            <person name="Clay O.K."/>
            <person name="Klein B.S."/>
            <person name="Cuomo C.A."/>
        </authorList>
    </citation>
    <scope>NUCLEOTIDE SEQUENCE [LARGE SCALE GENOMIC DNA]</scope>
    <source>
        <strain evidence="12">UAMH 3008</strain>
    </source>
</reference>
<evidence type="ECO:0000256" key="2">
    <source>
        <dbReference type="ARBA" id="ARBA00022679"/>
    </source>
</evidence>
<evidence type="ECO:0000256" key="4">
    <source>
        <dbReference type="ARBA" id="ARBA00022989"/>
    </source>
</evidence>
<keyword evidence="7" id="KW-1208">Phospholipid metabolism</keyword>
<evidence type="ECO:0000256" key="10">
    <source>
        <dbReference type="SAM" id="Phobius"/>
    </source>
</evidence>
<dbReference type="GO" id="GO:0006661">
    <property type="term" value="P:phosphatidylinositol biosynthetic process"/>
    <property type="evidence" value="ECO:0007669"/>
    <property type="project" value="TreeGrafter"/>
</dbReference>
<evidence type="ECO:0000256" key="9">
    <source>
        <dbReference type="SAM" id="MobiDB-lite"/>
    </source>
</evidence>
<proteinExistence type="inferred from homology"/>
<sequence>MSMRTRRQKAVATGAGLATPTPHDEMEDSLTAGNGSVHKNNNNTSSSSKRRRSRSPAVPVEQRENIFLFYPNIIGYFRVFLAIASLYYMPLHPRTCSILYSVSCLLDALDGVAARHFNQSTTFGAVLDMVTDRCTTACLLVFLSSAWPRWAILFQGLISLDLASHYMHMYATLTMGGSGQSHKKVDSSRSWILYQYYNSRTVLFIFCLFNELFFIGLYLLSFSSPTLSPSLLQPIGGEGGVGLGSASAQPGSPAVAPLSSLFASPWSAGALELARANKMDSFWPWVITGISAPIMAGKQFINIVQMVKASRWLAEGDMLRRRQQGLSMAKKR</sequence>
<protein>
    <submittedName>
        <fullName evidence="11">CDP-diacylglycerol-inositol 3-phosphatidyltransferase</fullName>
    </submittedName>
</protein>
<organism evidence="11 12">
    <name type="scientific">[Emmonsia] crescens</name>
    <dbReference type="NCBI Taxonomy" id="73230"/>
    <lineage>
        <taxon>Eukaryota</taxon>
        <taxon>Fungi</taxon>
        <taxon>Dikarya</taxon>
        <taxon>Ascomycota</taxon>
        <taxon>Pezizomycotina</taxon>
        <taxon>Eurotiomycetes</taxon>
        <taxon>Eurotiomycetidae</taxon>
        <taxon>Onygenales</taxon>
        <taxon>Ajellomycetaceae</taxon>
        <taxon>Emergomyces</taxon>
    </lineage>
</organism>
<comment type="similarity">
    <text evidence="8">Belongs to the CDP-alcohol phosphatidyltransferase class-I family.</text>
</comment>
<comment type="caution">
    <text evidence="11">The sequence shown here is derived from an EMBL/GenBank/DDBJ whole genome shotgun (WGS) entry which is preliminary data.</text>
</comment>
<dbReference type="GO" id="GO:0003881">
    <property type="term" value="F:CDP-diacylglycerol-inositol 3-phosphatidyltransferase activity"/>
    <property type="evidence" value="ECO:0007669"/>
    <property type="project" value="TreeGrafter"/>
</dbReference>